<accession>A0A5C7T4A0</accession>
<organism evidence="1 3">
    <name type="scientific">Thauera aminoaromatica</name>
    <dbReference type="NCBI Taxonomy" id="164330"/>
    <lineage>
        <taxon>Bacteria</taxon>
        <taxon>Pseudomonadati</taxon>
        <taxon>Pseudomonadota</taxon>
        <taxon>Betaproteobacteria</taxon>
        <taxon>Rhodocyclales</taxon>
        <taxon>Zoogloeaceae</taxon>
        <taxon>Thauera</taxon>
    </lineage>
</organism>
<evidence type="ECO:0000313" key="2">
    <source>
        <dbReference type="EMBL" id="TXH89761.1"/>
    </source>
</evidence>
<keyword evidence="3" id="KW-1185">Reference proteome</keyword>
<dbReference type="KEGG" id="tmz:Tmz1t_3130"/>
<dbReference type="AlphaFoldDB" id="C4KBF1"/>
<dbReference type="InterPro" id="IPR035959">
    <property type="entry name" value="RutC-like_sf"/>
</dbReference>
<evidence type="ECO:0000313" key="1">
    <source>
        <dbReference type="EMBL" id="ACR01727.1"/>
    </source>
</evidence>
<evidence type="ECO:0000313" key="4">
    <source>
        <dbReference type="Proteomes" id="UP000321192"/>
    </source>
</evidence>
<dbReference type="eggNOG" id="COG0251">
    <property type="taxonomic scope" value="Bacteria"/>
</dbReference>
<dbReference type="STRING" id="85643.Tmz1t_3130"/>
<dbReference type="SUPFAM" id="SSF55298">
    <property type="entry name" value="YjgF-like"/>
    <property type="match status" value="1"/>
</dbReference>
<gene>
    <name evidence="1" type="ordered locus">Tmz1t_3130</name>
    <name evidence="2" type="ORF">E6Q80_04080</name>
</gene>
<reference evidence="3" key="1">
    <citation type="submission" date="2009-05" db="EMBL/GenBank/DDBJ databases">
        <title>Complete sequence of chromosome of Thauera sp. MZ1T.</title>
        <authorList>
            <consortium name="US DOE Joint Genome Institute"/>
            <person name="Lucas S."/>
            <person name="Copeland A."/>
            <person name="Lapidus A."/>
            <person name="Glavina del Rio T."/>
            <person name="Dalin E."/>
            <person name="Tice H."/>
            <person name="Bruce D."/>
            <person name="Goodwin L."/>
            <person name="Pitluck S."/>
            <person name="Sims D."/>
            <person name="Brettin T."/>
            <person name="Detter J.C."/>
            <person name="Han C."/>
            <person name="Larimer F."/>
            <person name="Land M."/>
            <person name="Hauser L."/>
            <person name="Kyrpides N."/>
            <person name="Mikhailova N."/>
            <person name="Sayler G.S."/>
        </authorList>
    </citation>
    <scope>NUCLEOTIDE SEQUENCE [LARGE SCALE GENOMIC DNA]</scope>
    <source>
        <strain evidence="3">MZ1T</strain>
    </source>
</reference>
<dbReference type="Pfam" id="PF01042">
    <property type="entry name" value="Ribonuc_L-PSP"/>
    <property type="match status" value="1"/>
</dbReference>
<dbReference type="RefSeq" id="WP_012585822.1">
    <property type="nucleotide sequence ID" value="NC_011662.2"/>
</dbReference>
<dbReference type="EMBL" id="SSFD01000054">
    <property type="protein sequence ID" value="TXH89761.1"/>
    <property type="molecule type" value="Genomic_DNA"/>
</dbReference>
<dbReference type="Proteomes" id="UP000321192">
    <property type="component" value="Unassembled WGS sequence"/>
</dbReference>
<dbReference type="CDD" id="cd00448">
    <property type="entry name" value="YjgF_YER057c_UK114_family"/>
    <property type="match status" value="1"/>
</dbReference>
<proteinExistence type="predicted"/>
<dbReference type="Gene3D" id="3.30.1330.40">
    <property type="entry name" value="RutC-like"/>
    <property type="match status" value="1"/>
</dbReference>
<dbReference type="Proteomes" id="UP000002186">
    <property type="component" value="Chromosome"/>
</dbReference>
<dbReference type="PANTHER" id="PTHR43857:SF1">
    <property type="entry name" value="YJGH FAMILY PROTEIN"/>
    <property type="match status" value="1"/>
</dbReference>
<evidence type="ECO:0000313" key="3">
    <source>
        <dbReference type="Proteomes" id="UP000002186"/>
    </source>
</evidence>
<protein>
    <submittedName>
        <fullName evidence="1">Endoribonuclease L-PSP</fullName>
    </submittedName>
    <submittedName>
        <fullName evidence="2">RidA family protein</fullName>
    </submittedName>
</protein>
<dbReference type="EMBL" id="CP001281">
    <property type="protein sequence ID" value="ACR01727.1"/>
    <property type="molecule type" value="Genomic_DNA"/>
</dbReference>
<dbReference type="InterPro" id="IPR006175">
    <property type="entry name" value="YjgF/YER057c/UK114"/>
</dbReference>
<accession>C4KBF1</accession>
<sequence length="131" mass="14233">MQILQPAGWKRPKGYANGVAASGRMLFVAGQVGWDADEVFRSEDLVEQIRQALRNVLAILDAGGARSTDIVRMTWFLGSAAEYNARLEEIGTVYRDLIGHHYPAMSAVQVAGFVEAGAKVEIEVTAVLPDD</sequence>
<dbReference type="PANTHER" id="PTHR43857">
    <property type="entry name" value="BLR7761 PROTEIN"/>
    <property type="match status" value="1"/>
</dbReference>
<dbReference type="OrthoDB" id="9803101at2"/>
<reference evidence="2 4" key="3">
    <citation type="submission" date="2018-09" db="EMBL/GenBank/DDBJ databases">
        <title>Metagenome Assembled Genomes from an Advanced Water Purification Facility.</title>
        <authorList>
            <person name="Stamps B.W."/>
            <person name="Spear J.R."/>
        </authorList>
    </citation>
    <scope>NUCLEOTIDE SEQUENCE [LARGE SCALE GENOMIC DNA]</scope>
    <source>
        <strain evidence="2">Bin_27_1</strain>
    </source>
</reference>
<reference evidence="1 3" key="2">
    <citation type="journal article" date="2012" name="Stand. Genomic Sci.">
        <title>Complete genome sequence of Thauera aminoaromatica strain MZ1T.</title>
        <authorList>
            <person name="Jiang K."/>
            <person name="Sanseverino J."/>
            <person name="Chauhan A."/>
            <person name="Lucas S."/>
            <person name="Copeland A."/>
            <person name="Lapidus A."/>
            <person name="Del Rio T.G."/>
            <person name="Dalin E."/>
            <person name="Tice H."/>
            <person name="Bruce D."/>
            <person name="Goodwin L."/>
            <person name="Pitluck S."/>
            <person name="Sims D."/>
            <person name="Brettin T."/>
            <person name="Detter J.C."/>
            <person name="Han C."/>
            <person name="Chang Y.J."/>
            <person name="Larimer F."/>
            <person name="Land M."/>
            <person name="Hauser L."/>
            <person name="Kyrpides N.C."/>
            <person name="Mikhailova N."/>
            <person name="Moser S."/>
            <person name="Jegier P."/>
            <person name="Close D."/>
            <person name="Debruyn J.M."/>
            <person name="Wang Y."/>
            <person name="Layton A.C."/>
            <person name="Allen M.S."/>
            <person name="Sayler G.S."/>
        </authorList>
    </citation>
    <scope>NUCLEOTIDE SEQUENCE [LARGE SCALE GENOMIC DNA]</scope>
    <source>
        <strain evidence="1 3">MZ1T</strain>
    </source>
</reference>
<dbReference type="HOGENOM" id="CLU_100715_4_2_4"/>
<name>C4KBF1_THASP</name>